<sequence length="383" mass="43104">MTTLDLTGLATRPSQVWGAVRLVPLVRDEPVNDLRLHPQLYDDAVGLVEVDPRHAYVSYIPHGFVATWTGDGTPAAAYGTQLSADGNSPPRATMSLRFHRRMARRQAKDRLRFLPMHLALEGYLALHFGGPSLAWEEWSQRAIRQGLSPRVEEAYVGAEVRGLADALRVFEIHPNQCGVMVYVADALAAAFAVPHPDDYRALHPTLLQDLYGELIHHYATLMAPVQDFRARIADTHIRSLAHLRTAVAEQERAWGHFHDTTMAGGLLDHAYTWQSVYQMGGFTLSRFLPEFRPKQDSHIGEAITDGRGRIAYLKTFRLSESQVRRGHLLSRLAANDWHIADTAADLGIHEAQLGLRLESAGFGFLLRQDVLDRYRKQKRTRSR</sequence>
<dbReference type="AlphaFoldDB" id="A0A2Z4J985"/>
<keyword evidence="3" id="KW-1185">Reference proteome</keyword>
<name>A0A2Z4J985_9ACTN</name>
<feature type="domain" description="ARG and Rhodanese-Phosphatase-superfamily-associated" evidence="1">
    <location>
        <begin position="4"/>
        <end position="280"/>
    </location>
</feature>
<gene>
    <name evidence="2" type="ORF">DN051_37995</name>
</gene>
<evidence type="ECO:0000259" key="1">
    <source>
        <dbReference type="Pfam" id="PF22549"/>
    </source>
</evidence>
<dbReference type="InterPro" id="IPR054346">
    <property type="entry name" value="ARPP-2"/>
</dbReference>
<dbReference type="KEGG" id="scad:DN051_37995"/>
<dbReference type="Pfam" id="PF22549">
    <property type="entry name" value="ARPP-2"/>
    <property type="match status" value="1"/>
</dbReference>
<organism evidence="2 3">
    <name type="scientific">Streptomyces cadmiisoli</name>
    <dbReference type="NCBI Taxonomy" id="2184053"/>
    <lineage>
        <taxon>Bacteria</taxon>
        <taxon>Bacillati</taxon>
        <taxon>Actinomycetota</taxon>
        <taxon>Actinomycetes</taxon>
        <taxon>Kitasatosporales</taxon>
        <taxon>Streptomycetaceae</taxon>
        <taxon>Streptomyces</taxon>
        <taxon>Streptomyces aurantiacus group</taxon>
    </lineage>
</organism>
<evidence type="ECO:0000313" key="3">
    <source>
        <dbReference type="Proteomes" id="UP000249616"/>
    </source>
</evidence>
<proteinExistence type="predicted"/>
<protein>
    <recommendedName>
        <fullName evidence="1">ARG and Rhodanese-Phosphatase-superfamily-associated domain-containing protein</fullName>
    </recommendedName>
</protein>
<evidence type="ECO:0000313" key="2">
    <source>
        <dbReference type="EMBL" id="AWW41724.1"/>
    </source>
</evidence>
<accession>A0A2Z4J985</accession>
<dbReference type="EMBL" id="CP030073">
    <property type="protein sequence ID" value="AWW41724.1"/>
    <property type="molecule type" value="Genomic_DNA"/>
</dbReference>
<reference evidence="2 3" key="1">
    <citation type="journal article" date="2019" name="Int. J. Syst. Evol. Microbiol.">
        <title>Streptomyces cadmiisoli sp. nov., a novel actinomycete isolated from cadmium-contaminated soil.</title>
        <authorList>
            <person name="Li K."/>
            <person name="Tang X."/>
            <person name="Zhao J."/>
            <person name="Guo Y."/>
            <person name="Tang Y."/>
            <person name="Gao J."/>
        </authorList>
    </citation>
    <scope>NUCLEOTIDE SEQUENCE [LARGE SCALE GENOMIC DNA]</scope>
    <source>
        <strain evidence="2 3">ZFG47</strain>
    </source>
</reference>
<dbReference type="RefSeq" id="WP_112441389.1">
    <property type="nucleotide sequence ID" value="NZ_CP030073.1"/>
</dbReference>
<dbReference type="Proteomes" id="UP000249616">
    <property type="component" value="Chromosome"/>
</dbReference>